<evidence type="ECO:0000313" key="7">
    <source>
        <dbReference type="Proteomes" id="UP001210339"/>
    </source>
</evidence>
<reference evidence="6 7" key="1">
    <citation type="submission" date="2023-01" db="EMBL/GenBank/DDBJ databases">
        <authorList>
            <person name="Lee S.H."/>
            <person name="Jung H.S."/>
            <person name="Yun J.U."/>
        </authorList>
    </citation>
    <scope>NUCLEOTIDE SEQUENCE [LARGE SCALE GENOMIC DNA]</scope>
    <source>
        <strain evidence="6 7">CBA3646</strain>
    </source>
</reference>
<dbReference type="Pfam" id="PF05958">
    <property type="entry name" value="tRNA_U5-meth_tr"/>
    <property type="match status" value="1"/>
</dbReference>
<accession>A0ABY7QSY9</accession>
<feature type="binding site" evidence="4">
    <location>
        <position position="303"/>
    </location>
    <ligand>
        <name>S-adenosyl-L-methionine</name>
        <dbReference type="ChEBI" id="CHEBI:59789"/>
    </ligand>
</feature>
<dbReference type="NCBIfam" id="TIGR00479">
    <property type="entry name" value="rumA"/>
    <property type="match status" value="1"/>
</dbReference>
<dbReference type="Gene3D" id="2.40.50.1070">
    <property type="match status" value="1"/>
</dbReference>
<dbReference type="RefSeq" id="WP_271191439.1">
    <property type="nucleotide sequence ID" value="NZ_CP115667.1"/>
</dbReference>
<dbReference type="InterPro" id="IPR030390">
    <property type="entry name" value="MeTrfase_TrmA_AS"/>
</dbReference>
<sequence length="440" mass="49250">MKKDQIGKIIRAEFPNRTVADVDGREIKLKGGLLGQTVRLHQSNRKKGKLLEVLERGPMEEAAHCPRADICGGCTYQTLSYDKEVVYKGALLKQLYQKELGMDLELIPSPMSQAYRNKMEYTFSDAYKDGPLSLGLHQKNRFYDVVDTEGCNIIHEDFNTLRSFTRDYFDGVLKPYHKRLHTGVLRHLLIRRSGIGEIVLSLVTANSDYDFTDYFEQLKTLPLEGVLVGATQTINNSFSDAIVPEDVIIHFGRDYIEESLLGLTFKVSLFSFFQTNSASAAVLYTMAADMLGSMEGKTLVDLYSGTGTITQILGRHATTALGIEIVEEAVEAARENAKANGLDQVRFIAGDVAEVIKEEDIHADVIVLDPPREGINPKAIERIISFAPTQFLYISCNPITQVRDLHVFLDKGYHVDKLVALDQFPRTVHVECIALLTKIN</sequence>
<evidence type="ECO:0000256" key="1">
    <source>
        <dbReference type="ARBA" id="ARBA00022603"/>
    </source>
</evidence>
<feature type="binding site" evidence="4">
    <location>
        <position position="324"/>
    </location>
    <ligand>
        <name>S-adenosyl-L-methionine</name>
        <dbReference type="ChEBI" id="CHEBI:59789"/>
    </ligand>
</feature>
<name>A0ABY7QSY9_9FIRM</name>
<evidence type="ECO:0000313" key="6">
    <source>
        <dbReference type="EMBL" id="WBW49908.1"/>
    </source>
</evidence>
<dbReference type="SUPFAM" id="SSF53335">
    <property type="entry name" value="S-adenosyl-L-methionine-dependent methyltransferases"/>
    <property type="match status" value="1"/>
</dbReference>
<keyword evidence="2 4" id="KW-0808">Transferase</keyword>
<proteinExistence type="inferred from homology"/>
<feature type="binding site" evidence="4">
    <location>
        <position position="274"/>
    </location>
    <ligand>
        <name>S-adenosyl-L-methionine</name>
        <dbReference type="ChEBI" id="CHEBI:59789"/>
    </ligand>
</feature>
<dbReference type="EMBL" id="CP115667">
    <property type="protein sequence ID" value="WBW49908.1"/>
    <property type="molecule type" value="Genomic_DNA"/>
</dbReference>
<keyword evidence="3 4" id="KW-0949">S-adenosyl-L-methionine</keyword>
<dbReference type="GO" id="GO:0008168">
    <property type="term" value="F:methyltransferase activity"/>
    <property type="evidence" value="ECO:0007669"/>
    <property type="project" value="UniProtKB-KW"/>
</dbReference>
<keyword evidence="1 4" id="KW-0489">Methyltransferase</keyword>
<feature type="active site" description="Nucleophile" evidence="4">
    <location>
        <position position="396"/>
    </location>
</feature>
<dbReference type="InterPro" id="IPR010280">
    <property type="entry name" value="U5_MeTrfase_fam"/>
</dbReference>
<evidence type="ECO:0000256" key="2">
    <source>
        <dbReference type="ARBA" id="ARBA00022679"/>
    </source>
</evidence>
<keyword evidence="7" id="KW-1185">Reference proteome</keyword>
<evidence type="ECO:0000256" key="5">
    <source>
        <dbReference type="PROSITE-ProRule" id="PRU10015"/>
    </source>
</evidence>
<dbReference type="CDD" id="cd02440">
    <property type="entry name" value="AdoMet_MTases"/>
    <property type="match status" value="1"/>
</dbReference>
<evidence type="ECO:0000256" key="4">
    <source>
        <dbReference type="PROSITE-ProRule" id="PRU01024"/>
    </source>
</evidence>
<dbReference type="PROSITE" id="PS51687">
    <property type="entry name" value="SAM_MT_RNA_M5U"/>
    <property type="match status" value="1"/>
</dbReference>
<dbReference type="Gene3D" id="3.40.50.150">
    <property type="entry name" value="Vaccinia Virus protein VP39"/>
    <property type="match status" value="1"/>
</dbReference>
<gene>
    <name evidence="6" type="primary">rlmD</name>
    <name evidence="6" type="ORF">O6R05_07870</name>
</gene>
<protein>
    <submittedName>
        <fullName evidence="6">23S rRNA (Uracil(1939)-C(5))-methyltransferase RlmD</fullName>
        <ecNumber evidence="6">2.1.1.190</ecNumber>
    </submittedName>
</protein>
<organism evidence="6 7">
    <name type="scientific">Peptoniphilus equinus</name>
    <dbReference type="NCBI Taxonomy" id="3016343"/>
    <lineage>
        <taxon>Bacteria</taxon>
        <taxon>Bacillati</taxon>
        <taxon>Bacillota</taxon>
        <taxon>Tissierellia</taxon>
        <taxon>Tissierellales</taxon>
        <taxon>Peptoniphilaceae</taxon>
        <taxon>Peptoniphilus</taxon>
    </lineage>
</organism>
<feature type="active site" evidence="5">
    <location>
        <position position="396"/>
    </location>
</feature>
<dbReference type="GO" id="GO:0032259">
    <property type="term" value="P:methylation"/>
    <property type="evidence" value="ECO:0007669"/>
    <property type="project" value="UniProtKB-KW"/>
</dbReference>
<comment type="similarity">
    <text evidence="4">Belongs to the class I-like SAM-binding methyltransferase superfamily. RNA M5U methyltransferase family.</text>
</comment>
<dbReference type="InterPro" id="IPR029063">
    <property type="entry name" value="SAM-dependent_MTases_sf"/>
</dbReference>
<dbReference type="Proteomes" id="UP001210339">
    <property type="component" value="Chromosome"/>
</dbReference>
<feature type="binding site" evidence="4">
    <location>
        <position position="369"/>
    </location>
    <ligand>
        <name>S-adenosyl-L-methionine</name>
        <dbReference type="ChEBI" id="CHEBI:59789"/>
    </ligand>
</feature>
<dbReference type="EC" id="2.1.1.190" evidence="6"/>
<dbReference type="PROSITE" id="PS01230">
    <property type="entry name" value="TRMA_1"/>
    <property type="match status" value="1"/>
</dbReference>
<evidence type="ECO:0000256" key="3">
    <source>
        <dbReference type="ARBA" id="ARBA00022691"/>
    </source>
</evidence>
<dbReference type="PANTHER" id="PTHR11061">
    <property type="entry name" value="RNA M5U METHYLTRANSFERASE"/>
    <property type="match status" value="1"/>
</dbReference>
<dbReference type="PANTHER" id="PTHR11061:SF30">
    <property type="entry name" value="TRNA (URACIL(54)-C(5))-METHYLTRANSFERASE"/>
    <property type="match status" value="1"/>
</dbReference>